<sequence length="86" mass="9513">MRPSGTEPGDFVEFDFDLIEAERRQRLRDALNQARPTLERETGVQLQLSNDGNDLVLTADGNIRFRASLAPDGRVIVTDLGSGDLL</sequence>
<name>A0A381PSB2_9ZZZZ</name>
<evidence type="ECO:0000313" key="1">
    <source>
        <dbReference type="EMBL" id="SUZ69358.1"/>
    </source>
</evidence>
<protein>
    <submittedName>
        <fullName evidence="1">Uncharacterized protein</fullName>
    </submittedName>
</protein>
<proteinExistence type="predicted"/>
<reference evidence="1" key="1">
    <citation type="submission" date="2018-05" db="EMBL/GenBank/DDBJ databases">
        <authorList>
            <person name="Lanie J.A."/>
            <person name="Ng W.-L."/>
            <person name="Kazmierczak K.M."/>
            <person name="Andrzejewski T.M."/>
            <person name="Davidsen T.M."/>
            <person name="Wayne K.J."/>
            <person name="Tettelin H."/>
            <person name="Glass J.I."/>
            <person name="Rusch D."/>
            <person name="Podicherti R."/>
            <person name="Tsui H.-C.T."/>
            <person name="Winkler M.E."/>
        </authorList>
    </citation>
    <scope>NUCLEOTIDE SEQUENCE</scope>
</reference>
<dbReference type="EMBL" id="UINC01001060">
    <property type="protein sequence ID" value="SUZ69358.1"/>
    <property type="molecule type" value="Genomic_DNA"/>
</dbReference>
<gene>
    <name evidence="1" type="ORF">METZ01_LOCUS22212</name>
</gene>
<organism evidence="1">
    <name type="scientific">marine metagenome</name>
    <dbReference type="NCBI Taxonomy" id="408172"/>
    <lineage>
        <taxon>unclassified sequences</taxon>
        <taxon>metagenomes</taxon>
        <taxon>ecological metagenomes</taxon>
    </lineage>
</organism>
<dbReference type="AlphaFoldDB" id="A0A381PSB2"/>
<accession>A0A381PSB2</accession>